<keyword evidence="1" id="KW-0812">Transmembrane</keyword>
<dbReference type="AlphaFoldDB" id="X1CIH9"/>
<accession>X1CIH9</accession>
<name>X1CIH9_9ZZZZ</name>
<keyword evidence="1" id="KW-1133">Transmembrane helix</keyword>
<sequence>TCPDCRGQLYQFRQKVRTELVYDERTQNGFPCEKVSATDVFDYCFPYGIDPANDQYARFRESLTSHLRSCPTCLGKMQQLHQMVYNIAERPDSVVATCLTLEERTGQDVEPTDLYADWPINVQVLNKSKIEPKTSSATVPFPRLLKQRVLALNLKRYIKPAAVAAAVILVALLLVNAPVAKAVYLGQIYNALEHVKNICLTTFIPEESKPTRERWISTSLGITMVKTEREWVLWDIKGKSKKSKDLSTGSITITEPGNNVLARVEETMDVPQGCCR</sequence>
<evidence type="ECO:0000313" key="2">
    <source>
        <dbReference type="EMBL" id="GAG92882.1"/>
    </source>
</evidence>
<feature type="non-terminal residue" evidence="2">
    <location>
        <position position="1"/>
    </location>
</feature>
<organism evidence="2">
    <name type="scientific">marine sediment metagenome</name>
    <dbReference type="NCBI Taxonomy" id="412755"/>
    <lineage>
        <taxon>unclassified sequences</taxon>
        <taxon>metagenomes</taxon>
        <taxon>ecological metagenomes</taxon>
    </lineage>
</organism>
<keyword evidence="1" id="KW-0472">Membrane</keyword>
<evidence type="ECO:0008006" key="3">
    <source>
        <dbReference type="Google" id="ProtNLM"/>
    </source>
</evidence>
<gene>
    <name evidence="2" type="ORF">S01H4_48624</name>
</gene>
<dbReference type="EMBL" id="BART01027425">
    <property type="protein sequence ID" value="GAG92882.1"/>
    <property type="molecule type" value="Genomic_DNA"/>
</dbReference>
<protein>
    <recommendedName>
        <fullName evidence="3">Zinc-finger domain-containing protein</fullName>
    </recommendedName>
</protein>
<proteinExistence type="predicted"/>
<feature type="non-terminal residue" evidence="2">
    <location>
        <position position="276"/>
    </location>
</feature>
<feature type="transmembrane region" description="Helical" evidence="1">
    <location>
        <begin position="157"/>
        <end position="175"/>
    </location>
</feature>
<reference evidence="2" key="1">
    <citation type="journal article" date="2014" name="Front. Microbiol.">
        <title>High frequency of phylogenetically diverse reductive dehalogenase-homologous genes in deep subseafloor sedimentary metagenomes.</title>
        <authorList>
            <person name="Kawai M."/>
            <person name="Futagami T."/>
            <person name="Toyoda A."/>
            <person name="Takaki Y."/>
            <person name="Nishi S."/>
            <person name="Hori S."/>
            <person name="Arai W."/>
            <person name="Tsubouchi T."/>
            <person name="Morono Y."/>
            <person name="Uchiyama I."/>
            <person name="Ito T."/>
            <person name="Fujiyama A."/>
            <person name="Inagaki F."/>
            <person name="Takami H."/>
        </authorList>
    </citation>
    <scope>NUCLEOTIDE SEQUENCE</scope>
    <source>
        <strain evidence="2">Expedition CK06-06</strain>
    </source>
</reference>
<evidence type="ECO:0000256" key="1">
    <source>
        <dbReference type="SAM" id="Phobius"/>
    </source>
</evidence>
<comment type="caution">
    <text evidence="2">The sequence shown here is derived from an EMBL/GenBank/DDBJ whole genome shotgun (WGS) entry which is preliminary data.</text>
</comment>